<name>A0A9P7J604_9AGAM</name>
<comment type="caution">
    <text evidence="2">The sequence shown here is derived from an EMBL/GenBank/DDBJ whole genome shotgun (WGS) entry which is preliminary data.</text>
</comment>
<accession>A0A9P7J604</accession>
<dbReference type="OrthoDB" id="2675472at2759"/>
<dbReference type="RefSeq" id="XP_041186919.1">
    <property type="nucleotide sequence ID" value="XM_041341151.1"/>
</dbReference>
<feature type="region of interest" description="Disordered" evidence="1">
    <location>
        <begin position="37"/>
        <end position="85"/>
    </location>
</feature>
<feature type="compositionally biased region" description="Low complexity" evidence="1">
    <location>
        <begin position="40"/>
        <end position="56"/>
    </location>
</feature>
<protein>
    <submittedName>
        <fullName evidence="2">Uncharacterized protein</fullName>
    </submittedName>
</protein>
<sequence>MSSDYNFNFPPPSSMFGPGASMGYGGISHGMGIGMGIPGGMHTSGTSGTSNSAGQSMPHYAATSPPPDFGGASAGGSSSHQLPSGGAPLKSLKISAVLNDLAIINRHLTHAEMLEVQHAQQIHVLEAKFAEQLEAVQRQWDLQLSEVQQAWNTDGTDEEGMDKELEKDVVRMEKSAAAYGDNGLKAVVCMVFQTLMGVRKLTADTLPAYPKDGATWPVDEATKERLLRFCITRIFQYIHKNSISVCPSSGPALRDISDEDLHDRIVKKYQGLQRNIRHAGTVPPGAETITPSDGTDPVVIAPSAPIKLPS</sequence>
<dbReference type="AlphaFoldDB" id="A0A9P7J604"/>
<dbReference type="Proteomes" id="UP000807769">
    <property type="component" value="Unassembled WGS sequence"/>
</dbReference>
<gene>
    <name evidence="2" type="ORF">BJ212DRAFT_1486690</name>
</gene>
<keyword evidence="3" id="KW-1185">Reference proteome</keyword>
<dbReference type="EMBL" id="JABBWG010000058">
    <property type="protein sequence ID" value="KAG1804407.1"/>
    <property type="molecule type" value="Genomic_DNA"/>
</dbReference>
<evidence type="ECO:0000256" key="1">
    <source>
        <dbReference type="SAM" id="MobiDB-lite"/>
    </source>
</evidence>
<reference evidence="2" key="1">
    <citation type="journal article" date="2020" name="New Phytol.">
        <title>Comparative genomics reveals dynamic genome evolution in host specialist ectomycorrhizal fungi.</title>
        <authorList>
            <person name="Lofgren L.A."/>
            <person name="Nguyen N.H."/>
            <person name="Vilgalys R."/>
            <person name="Ruytinx J."/>
            <person name="Liao H.L."/>
            <person name="Branco S."/>
            <person name="Kuo A."/>
            <person name="LaButti K."/>
            <person name="Lipzen A."/>
            <person name="Andreopoulos W."/>
            <person name="Pangilinan J."/>
            <person name="Riley R."/>
            <person name="Hundley H."/>
            <person name="Na H."/>
            <person name="Barry K."/>
            <person name="Grigoriev I.V."/>
            <person name="Stajich J.E."/>
            <person name="Kennedy P.G."/>
        </authorList>
    </citation>
    <scope>NUCLEOTIDE SEQUENCE</scope>
    <source>
        <strain evidence="2">MN1</strain>
    </source>
</reference>
<proteinExistence type="predicted"/>
<organism evidence="2 3">
    <name type="scientific">Suillus subaureus</name>
    <dbReference type="NCBI Taxonomy" id="48587"/>
    <lineage>
        <taxon>Eukaryota</taxon>
        <taxon>Fungi</taxon>
        <taxon>Dikarya</taxon>
        <taxon>Basidiomycota</taxon>
        <taxon>Agaricomycotina</taxon>
        <taxon>Agaricomycetes</taxon>
        <taxon>Agaricomycetidae</taxon>
        <taxon>Boletales</taxon>
        <taxon>Suillineae</taxon>
        <taxon>Suillaceae</taxon>
        <taxon>Suillus</taxon>
    </lineage>
</organism>
<evidence type="ECO:0000313" key="3">
    <source>
        <dbReference type="Proteomes" id="UP000807769"/>
    </source>
</evidence>
<evidence type="ECO:0000313" key="2">
    <source>
        <dbReference type="EMBL" id="KAG1804407.1"/>
    </source>
</evidence>
<dbReference type="GeneID" id="64635167"/>